<dbReference type="InterPro" id="IPR048397">
    <property type="entry name" value="Methyltrans_Mon_CD"/>
</dbReference>
<accession>A0A0S2IJ10</accession>
<dbReference type="GO" id="GO:0016787">
    <property type="term" value="F:hydrolase activity"/>
    <property type="evidence" value="ECO:0007669"/>
    <property type="project" value="UniProtKB-KW"/>
</dbReference>
<dbReference type="GO" id="GO:0004482">
    <property type="term" value="F:mRNA 5'-cap (guanine-N7-)-methyltransferase activity"/>
    <property type="evidence" value="ECO:0007669"/>
    <property type="project" value="InterPro"/>
</dbReference>
<dbReference type="GO" id="GO:0003968">
    <property type="term" value="F:RNA-directed RNA polymerase activity"/>
    <property type="evidence" value="ECO:0007669"/>
    <property type="project" value="UniProtKB-KW"/>
</dbReference>
<evidence type="ECO:0000256" key="19">
    <source>
        <dbReference type="ARBA" id="ARBA00024494"/>
    </source>
</evidence>
<evidence type="ECO:0000256" key="4">
    <source>
        <dbReference type="ARBA" id="ARBA00012582"/>
    </source>
</evidence>
<reference evidence="29" key="1">
    <citation type="submission" date="2015-06" db="EMBL/GenBank/DDBJ databases">
        <title>Is CO2 sensitivity an obligatory counterpart of Sigma Virus (DMelSV) infection in a natural population of Drosophila melanogaster?</title>
        <authorList>
            <person name="Brusini J."/>
            <person name="Ascunce M.S."/>
            <person name="Abbas R."/>
            <person name="Wayne M.L."/>
        </authorList>
    </citation>
    <scope>NUCLEOTIDE SEQUENCE</scope>
    <source>
        <strain evidence="29">3h</strain>
    </source>
</reference>
<gene>
    <name evidence="29" type="primary">L</name>
</gene>
<keyword evidence="10" id="KW-0548">Nucleotidyltransferase</keyword>
<dbReference type="InterPro" id="IPR039530">
    <property type="entry name" value="L_methyltransferase_rhabdo"/>
</dbReference>
<keyword evidence="11" id="KW-0547">Nucleotide-binding</keyword>
<keyword evidence="18" id="KW-0511">Multifunctional enzyme</keyword>
<evidence type="ECO:0000256" key="15">
    <source>
        <dbReference type="ARBA" id="ARBA00022953"/>
    </source>
</evidence>
<dbReference type="Pfam" id="PF14318">
    <property type="entry name" value="Mononeg_mRNAcap"/>
    <property type="match status" value="1"/>
</dbReference>
<dbReference type="GO" id="GO:0005524">
    <property type="term" value="F:ATP binding"/>
    <property type="evidence" value="ECO:0007669"/>
    <property type="project" value="UniProtKB-KW"/>
</dbReference>
<feature type="domain" description="RdRp catalytic" evidence="27">
    <location>
        <begin position="598"/>
        <end position="785"/>
    </location>
</feature>
<dbReference type="GO" id="GO:0044423">
    <property type="term" value="C:virion component"/>
    <property type="evidence" value="ECO:0007669"/>
    <property type="project" value="UniProtKB-KW"/>
</dbReference>
<keyword evidence="7" id="KW-0507">mRNA processing</keyword>
<dbReference type="Pfam" id="PF21080">
    <property type="entry name" value="Methyltrans_Mon_1st"/>
    <property type="match status" value="1"/>
</dbReference>
<evidence type="ECO:0000256" key="5">
    <source>
        <dbReference type="ARBA" id="ARBA00022484"/>
    </source>
</evidence>
<evidence type="ECO:0000256" key="9">
    <source>
        <dbReference type="ARBA" id="ARBA00022691"/>
    </source>
</evidence>
<keyword evidence="16" id="KW-0506">mRNA capping</keyword>
<evidence type="ECO:0000256" key="24">
    <source>
        <dbReference type="ARBA" id="ARBA00047332"/>
    </source>
</evidence>
<proteinExistence type="predicted"/>
<dbReference type="Pfam" id="PF00946">
    <property type="entry name" value="Mononeg_RNA_pol"/>
    <property type="match status" value="1"/>
</dbReference>
<keyword evidence="5 29" id="KW-0696">RNA-directed RNA polymerase</keyword>
<keyword evidence="12" id="KW-0378">Hydrolase</keyword>
<feature type="domain" description="Mononegavirus-type SAM-dependent 2'-O-MTase" evidence="28">
    <location>
        <begin position="1654"/>
        <end position="1851"/>
    </location>
</feature>
<evidence type="ECO:0000256" key="3">
    <source>
        <dbReference type="ARBA" id="ARBA00012494"/>
    </source>
</evidence>
<evidence type="ECO:0000256" key="1">
    <source>
        <dbReference type="ARBA" id="ARBA00004192"/>
    </source>
</evidence>
<evidence type="ECO:0000256" key="21">
    <source>
        <dbReference type="ARBA" id="ARBA00026099"/>
    </source>
</evidence>
<organism evidence="29">
    <name type="scientific">Drosophila melanogaster sigmavirus</name>
    <dbReference type="NCBI Taxonomy" id="1094373"/>
    <lineage>
        <taxon>Viruses</taxon>
        <taxon>Riboviria</taxon>
        <taxon>Orthornavirae</taxon>
        <taxon>Negarnaviricota</taxon>
        <taxon>Haploviricotina</taxon>
        <taxon>Monjiviricetes</taxon>
        <taxon>Mononegavirales</taxon>
        <taxon>Rhabdoviridae</taxon>
        <taxon>Alpharhabdovirinae</taxon>
        <taxon>Sigmavirus</taxon>
        <taxon>Sigmavirus melanogaster</taxon>
    </lineage>
</organism>
<comment type="subcellular location">
    <subcellularLocation>
        <location evidence="1">Host cytoplasm</location>
    </subcellularLocation>
    <subcellularLocation>
        <location evidence="2">Virion</location>
    </subcellularLocation>
</comment>
<evidence type="ECO:0000256" key="11">
    <source>
        <dbReference type="ARBA" id="ARBA00022741"/>
    </source>
</evidence>
<evidence type="ECO:0000256" key="20">
    <source>
        <dbReference type="ARBA" id="ARBA00024499"/>
    </source>
</evidence>
<evidence type="ECO:0000259" key="27">
    <source>
        <dbReference type="PROSITE" id="PS50526"/>
    </source>
</evidence>
<evidence type="ECO:0000256" key="18">
    <source>
        <dbReference type="ARBA" id="ARBA00023268"/>
    </source>
</evidence>
<dbReference type="EMBL" id="KT160287">
    <property type="protein sequence ID" value="ALO23570.1"/>
    <property type="molecule type" value="Viral_cRNA"/>
</dbReference>
<evidence type="ECO:0000256" key="14">
    <source>
        <dbReference type="ARBA" id="ARBA00022844"/>
    </source>
</evidence>
<evidence type="ECO:0000256" key="25">
    <source>
        <dbReference type="ARBA" id="ARBA00047370"/>
    </source>
</evidence>
<keyword evidence="17" id="KW-1035">Host cytoplasm</keyword>
<keyword evidence="14" id="KW-0946">Virion</keyword>
<comment type="catalytic activity">
    <reaction evidence="20">
        <text>a 5'-end (5'-triphosphoguanosine)-(2'-O-methyladenylyl)-adenylyl-cytidylyl-adenosine in mRNA + S-adenosyl-L-methionine = a 5'-end (N(7)-methyl 5'-triphosphoguanosine)-(2'-O-methyladenylyl)-adenylyl-cytidylyl-adenosine in mRNA + S-adenosyl-L-homocysteine</text>
        <dbReference type="Rhea" id="RHEA:65440"/>
        <dbReference type="Rhea" id="RHEA-COMP:16798"/>
        <dbReference type="Rhea" id="RHEA-COMP:16801"/>
        <dbReference type="ChEBI" id="CHEBI:57856"/>
        <dbReference type="ChEBI" id="CHEBI:59789"/>
        <dbReference type="ChEBI" id="CHEBI:156482"/>
        <dbReference type="ChEBI" id="CHEBI:156483"/>
    </reaction>
</comment>
<evidence type="ECO:0000313" key="29">
    <source>
        <dbReference type="EMBL" id="ALO23570.1"/>
    </source>
</evidence>
<evidence type="ECO:0000256" key="26">
    <source>
        <dbReference type="ARBA" id="ARBA00048548"/>
    </source>
</evidence>
<keyword evidence="13" id="KW-0067">ATP-binding</keyword>
<evidence type="ECO:0000256" key="7">
    <source>
        <dbReference type="ARBA" id="ARBA00022664"/>
    </source>
</evidence>
<evidence type="ECO:0000256" key="8">
    <source>
        <dbReference type="ARBA" id="ARBA00022679"/>
    </source>
</evidence>
<evidence type="ECO:0000256" key="17">
    <source>
        <dbReference type="ARBA" id="ARBA00023200"/>
    </source>
</evidence>
<comment type="catalytic activity">
    <reaction evidence="19">
        <text>a 5'-end triphospho-adenylyl-adenylyl-cytidylyl-adenosine in mRNA + GDP + H(+) = a 5'-end (5'-triphosphoguanosine)-adenylyl-adenylyl-cytidylyl-adenosine in mRNA + diphosphate</text>
        <dbReference type="Rhea" id="RHEA:65436"/>
        <dbReference type="Rhea" id="RHEA-COMP:16797"/>
        <dbReference type="Rhea" id="RHEA-COMP:16799"/>
        <dbReference type="ChEBI" id="CHEBI:15378"/>
        <dbReference type="ChEBI" id="CHEBI:33019"/>
        <dbReference type="ChEBI" id="CHEBI:58189"/>
        <dbReference type="ChEBI" id="CHEBI:156484"/>
        <dbReference type="ChEBI" id="CHEBI:156503"/>
        <dbReference type="EC" id="2.7.7.88"/>
    </reaction>
</comment>
<evidence type="ECO:0000256" key="12">
    <source>
        <dbReference type="ARBA" id="ARBA00022801"/>
    </source>
</evidence>
<evidence type="ECO:0000256" key="16">
    <source>
        <dbReference type="ARBA" id="ARBA00023042"/>
    </source>
</evidence>
<keyword evidence="15" id="KW-0693">Viral RNA replication</keyword>
<evidence type="ECO:0000256" key="2">
    <source>
        <dbReference type="ARBA" id="ARBA00004328"/>
    </source>
</evidence>
<comment type="catalytic activity">
    <reaction evidence="26">
        <text>GTP + H2O = GDP + phosphate + H(+)</text>
        <dbReference type="Rhea" id="RHEA:19669"/>
        <dbReference type="ChEBI" id="CHEBI:15377"/>
        <dbReference type="ChEBI" id="CHEBI:15378"/>
        <dbReference type="ChEBI" id="CHEBI:37565"/>
        <dbReference type="ChEBI" id="CHEBI:43474"/>
        <dbReference type="ChEBI" id="CHEBI:58189"/>
    </reaction>
</comment>
<dbReference type="NCBIfam" id="TIGR04198">
    <property type="entry name" value="paramyx_RNAcap"/>
    <property type="match status" value="1"/>
</dbReference>
<dbReference type="EC" id="2.7.7.88" evidence="4"/>
<dbReference type="GO" id="GO:0030430">
    <property type="term" value="C:host cell cytoplasm"/>
    <property type="evidence" value="ECO:0007669"/>
    <property type="project" value="UniProtKB-SubCell"/>
</dbReference>
<sequence>MDFEIEDPYDPFSMDTYLDPQDPSFGDLESMRHLSNVDYSLNSPMIADELEAFIRWLQCGCTDPRWNEDRWVRTKQGLFSGQSPTTIEGAATFTGWFGNFNLKRRYYIVRQFKMILEKAQADSEETKPVVDAFLRGWINHKGVTLTSKITLPEEELKWGYYFWELHIVTLHLNCTTDQERTHLIKSFKSKSRGLPDVFDFTLYTRNFGPLSIAGGYVYMFDHNRMLDRNAILMMKDTYVARFNSFLALSNRADCVFPEDAHYRLQMLDEIGDMVLDEGGTSGYNGLKLLEAMCSSRITDLAQSKKPLIPDFPDFRSHVRAKVREESANTPSIGKMYELIEGTTSYDTLLTFYGSFRHWGHPYINYLAGLEKLYIQTTVEKEIDQEYVEKLASDLAFLVIQDRFRKTKKWPVDPLLIDKDHPLVEYIRTSSWPNNSIIKNFGDGWHTLPLTKCYDIPDVIDPSLLYSDKSHSMTRSEVRGWMTSHPGKPIPSRKVLSTLLNSPSTNWPVFLQQVNDSGIPIEQLIIGLMAKEREQKIDGRFFSLMSWDIRDYFVMTEYLIKTHFVPLFKGLTMADDLTTVIGKILENSRGQGEADYENLTITDHIDYEKWNNHQRGEANNPIFLVMGKFLGYPHLIERTHEIFEKSWIYYLNRADLMDFDGEGNLMNRTELRVCWNGQKGGLEGLRQKGWSICNLLVLRRESLATNTVVKTLAQGDNQVLSSRYRIRTSRDQNQLQSNIEDICRNNRSLMERIRIGTGKLGLIINHDETIKSTEYMNYGKTCVIHGNIRNLETKRWSRVTCVTNDQLPTLSNVMATIGSNALTVSHYSDSPINSMYHYNFMGNFVRIMNEIHNPALRGPVSSIEGVTGQSFSRLSYLLAVLYLDPSMGGACGMSLTRFLIRMFPDPITESLTFLRIVAMNVHSDEVRQTFIQFGNPKLKTFSPEDLSKLLEDPLSINVPKGLSATNLIKDAIKLSLHRSVDEIANEIIAEAVIHQKDHEEGFLMHLTQISPLFPRFLSEYKAGTYLGIAEGLIGLFQNSKTIRNQFRRNLDIGYDSIVIKSEIATIRDLTGYRLEDAERVEMWPCSSTQADYLRRVSWQQVVYGATIPHPAELFGLPLRAAPTCPNCTTTFPMNLYISVLIPLGFKGLKDTRGTCVAYLGSSTTESTGIVNPWEKEAVVPVIKRAASLRNGIGWFIEPGSNLAQSILNNLQSLTGESWSQNSGGVRRTGSALHRFSCSRQSGGGYTAQNPSKLTRMIATTNYLADLGDENYDFMYQSCLLNALISVGEIHPVDGSQGYYHQHVNCTSCLRPIKEVTLESPAPYSHTITSNLLDKWKPDGSKWSVSRPSIPLRSGKWECVSHDRQSYHVGFIQGFIYGDSVWGIRSMADDPALFPLSFRNKVNPRAYLLGILHGLLRSCTVSVVHQRCFRSSRAVKQTTLGLCSMTVSRLVQNDGFLNILRDEQFTAVFRSIPHRIPPSYPMVTQDIGDLASNYLKRQLMTEGLAYFRSVKSGSGNEAWIFADANHPMIVSLITVSGLMTKILAKDIWQKRDLEELKELRSLSVQAREQDDPHTDITAMESLAAEWVVCSDQETRHAVKYNTRTESVTDRGLTVTWGDEYTSSADFVTVVFSVEEVRTPPGMLIPRIQNPLISGLRTAQIATGSHYKLRSILSKLRLNVRGALVGGDGSGGLTALVCRMYPTSRVIFNSICDFSDVRLKGTTPAPPSALSHSLNDCTQVVNYSDSWAHPSDLTDTKTWKYFVDITKSKSIQVDLIILDMEVVDESSISKIEDNLMRYGPQLLTRDGVILFKTYLTRIFKAQEMILTKCGHVFSQVELWYSDLSSSQTSEVYVLMSGQTKLSHLQVRKPDLMQLRTDVSSFPVFAPPIVEFKRARKVAGLDLTVGVPPLLLPEPGPEMINLLSSLGVRPDISFSITRSFGDNMSTEFLPLHLFLLALNGIYDVTTGYRTPPGPPSDQVCIKLGIWIVGYRIWSGYVQGSYAKASFGQKLIDNFVPFNFWNKQIGRSWFPHWSLIKPQTYTKNIQLDSEMAHIGSVIRILHRNFPKARRNPPGDLVDNNCSRINKGISCLNMDMKTGILRWMGDGRDLSGVNVTTRISNFYVTQDDQTASFRN</sequence>
<dbReference type="PROSITE" id="PS50526">
    <property type="entry name" value="RDRP_SSRNA_NEG_NONSEG"/>
    <property type="match status" value="1"/>
</dbReference>
<dbReference type="EC" id="2.7.7.48" evidence="3"/>
<dbReference type="InterPro" id="IPR014023">
    <property type="entry name" value="Mononeg_RNA_pol_cat"/>
</dbReference>
<comment type="catalytic activity">
    <reaction evidence="24">
        <text>a 5'-end (5'-triphosphoguanosine)-adenylyl-adenylyl-cytidylyl-adenosine in mRNA + S-adenosyl-L-methionine = a 5'-end (5'-triphosphoguanosine)-(2'-O-methyladenylyl)-adenylyl-cytidylyl-adenosine in mRNA + S-adenosyl-L-homocysteine + H(+)</text>
        <dbReference type="Rhea" id="RHEA:65380"/>
        <dbReference type="Rhea" id="RHEA-COMP:16797"/>
        <dbReference type="Rhea" id="RHEA-COMP:16801"/>
        <dbReference type="ChEBI" id="CHEBI:15378"/>
        <dbReference type="ChEBI" id="CHEBI:57856"/>
        <dbReference type="ChEBI" id="CHEBI:59789"/>
        <dbReference type="ChEBI" id="CHEBI:156482"/>
        <dbReference type="ChEBI" id="CHEBI:156484"/>
    </reaction>
</comment>
<dbReference type="EC" id="2.1.1.375" evidence="21"/>
<dbReference type="InterPro" id="IPR039736">
    <property type="entry name" value="L_poly_C"/>
</dbReference>
<dbReference type="Pfam" id="PF14314">
    <property type="entry name" value="Methyltrans_Mon_2nd"/>
    <property type="match status" value="1"/>
</dbReference>
<evidence type="ECO:0000259" key="28">
    <source>
        <dbReference type="PROSITE" id="PS51590"/>
    </source>
</evidence>
<evidence type="ECO:0000256" key="13">
    <source>
        <dbReference type="ARBA" id="ARBA00022840"/>
    </source>
</evidence>
<comment type="catalytic activity">
    <reaction evidence="25">
        <text>a 5'-end (5'-triphosphoguanosine)-adenylyl-adenylyl-cytidylyl-adenosine in mRNA + 2 S-adenosyl-L-methionine = a 5'-end (N(7)-methyl 5'-triphosphoguanosine)-(2'-O-methyladenylyl)-adenylyl-cytidylyl-adenosine in mRNA + 2 S-adenosyl-L-homocysteine + H(+)</text>
        <dbReference type="Rhea" id="RHEA:65376"/>
        <dbReference type="Rhea" id="RHEA-COMP:16797"/>
        <dbReference type="Rhea" id="RHEA-COMP:16798"/>
        <dbReference type="ChEBI" id="CHEBI:15378"/>
        <dbReference type="ChEBI" id="CHEBI:57856"/>
        <dbReference type="ChEBI" id="CHEBI:59789"/>
        <dbReference type="ChEBI" id="CHEBI:156483"/>
        <dbReference type="ChEBI" id="CHEBI:156484"/>
        <dbReference type="EC" id="2.1.1.375"/>
    </reaction>
</comment>
<keyword evidence="9" id="KW-0949">S-adenosyl-L-methionine</keyword>
<evidence type="ECO:0000256" key="10">
    <source>
        <dbReference type="ARBA" id="ARBA00022695"/>
    </source>
</evidence>
<evidence type="ECO:0000256" key="23">
    <source>
        <dbReference type="ARBA" id="ARBA00031012"/>
    </source>
</evidence>
<name>A0A0S2IJ10_9RHAB</name>
<keyword evidence="8" id="KW-0808">Transferase</keyword>
<evidence type="ECO:0000256" key="22">
    <source>
        <dbReference type="ARBA" id="ARBA00030436"/>
    </source>
</evidence>
<evidence type="ECO:0000256" key="6">
    <source>
        <dbReference type="ARBA" id="ARBA00022603"/>
    </source>
</evidence>
<keyword evidence="6" id="KW-0489">Methyltransferase</keyword>
<dbReference type="InterPro" id="IPR026890">
    <property type="entry name" value="Mononeg_mRNAcap"/>
</dbReference>
<dbReference type="InterPro" id="IPR025786">
    <property type="entry name" value="Mononega_L_MeTrfase"/>
</dbReference>
<protein>
    <recommendedName>
        <fullName evidence="23">Replicase</fullName>
        <ecNumber evidence="21">2.1.1.375</ecNumber>
        <ecNumber evidence="3">2.7.7.48</ecNumber>
        <ecNumber evidence="4">2.7.7.88</ecNumber>
    </recommendedName>
    <alternativeName>
        <fullName evidence="22">Transcriptase</fullName>
    </alternativeName>
</protein>
<dbReference type="PROSITE" id="PS51590">
    <property type="entry name" value="SAM_MT_MNV_L"/>
    <property type="match status" value="1"/>
</dbReference>